<evidence type="ECO:0000259" key="2">
    <source>
        <dbReference type="Pfam" id="PF06724"/>
    </source>
</evidence>
<organism evidence="3 4">
    <name type="scientific">Persicitalea jodogahamensis</name>
    <dbReference type="NCBI Taxonomy" id="402147"/>
    <lineage>
        <taxon>Bacteria</taxon>
        <taxon>Pseudomonadati</taxon>
        <taxon>Bacteroidota</taxon>
        <taxon>Cytophagia</taxon>
        <taxon>Cytophagales</taxon>
        <taxon>Spirosomataceae</taxon>
        <taxon>Persicitalea</taxon>
    </lineage>
</organism>
<feature type="transmembrane region" description="Helical" evidence="1">
    <location>
        <begin position="21"/>
        <end position="42"/>
    </location>
</feature>
<dbReference type="AlphaFoldDB" id="A0A8J3D7Q8"/>
<feature type="transmembrane region" description="Helical" evidence="1">
    <location>
        <begin position="204"/>
        <end position="223"/>
    </location>
</feature>
<feature type="domain" description="DUF1206" evidence="2">
    <location>
        <begin position="105"/>
        <end position="175"/>
    </location>
</feature>
<feature type="transmembrane region" description="Helical" evidence="1">
    <location>
        <begin position="62"/>
        <end position="84"/>
    </location>
</feature>
<evidence type="ECO:0000313" key="3">
    <source>
        <dbReference type="EMBL" id="GHB85020.1"/>
    </source>
</evidence>
<keyword evidence="1" id="KW-1133">Transmembrane helix</keyword>
<dbReference type="Proteomes" id="UP000598271">
    <property type="component" value="Unassembled WGS sequence"/>
</dbReference>
<evidence type="ECO:0000256" key="1">
    <source>
        <dbReference type="SAM" id="Phobius"/>
    </source>
</evidence>
<dbReference type="Pfam" id="PF06724">
    <property type="entry name" value="DUF1206"/>
    <property type="match status" value="3"/>
</dbReference>
<keyword evidence="1" id="KW-0472">Membrane</keyword>
<comment type="caution">
    <text evidence="3">The sequence shown here is derived from an EMBL/GenBank/DDBJ whole genome shotgun (WGS) entry which is preliminary data.</text>
</comment>
<gene>
    <name evidence="3" type="ORF">GCM10007390_45360</name>
</gene>
<sequence length="274" mass="30160">MAEASLSSRNKWIERTGQIGLVAIGSVYFLVGTLTFASSIDFSGEGNKGKVSQILQWVQEQAFGQFLLAVITLGLLCYTVWRFIEAILDTDNKGNSLHGLALRASYLSYGVVYGALTYYAARLLLSHSGGSPPSEKDTRETVAQNLLELPYGQWMVGAFALGTAGVGVFQLYLALSGTYRSIIEEKKIDTRAKEILIRSGQIGYVARAIVWLIIGYFLLFSAIRSHSQEANSQTALNYLEYEYGTLTLAIVSLGLVCYGIFQFARAKYQPIVKK</sequence>
<keyword evidence="1" id="KW-0812">Transmembrane</keyword>
<proteinExistence type="predicted"/>
<feature type="transmembrane region" description="Helical" evidence="1">
    <location>
        <begin position="104"/>
        <end position="121"/>
    </location>
</feature>
<feature type="transmembrane region" description="Helical" evidence="1">
    <location>
        <begin position="154"/>
        <end position="183"/>
    </location>
</feature>
<feature type="domain" description="DUF1206" evidence="2">
    <location>
        <begin position="19"/>
        <end position="88"/>
    </location>
</feature>
<protein>
    <recommendedName>
        <fullName evidence="2">DUF1206 domain-containing protein</fullName>
    </recommendedName>
</protein>
<keyword evidence="4" id="KW-1185">Reference proteome</keyword>
<dbReference type="InterPro" id="IPR009597">
    <property type="entry name" value="DUF1206"/>
</dbReference>
<feature type="transmembrane region" description="Helical" evidence="1">
    <location>
        <begin position="243"/>
        <end position="264"/>
    </location>
</feature>
<evidence type="ECO:0000313" key="4">
    <source>
        <dbReference type="Proteomes" id="UP000598271"/>
    </source>
</evidence>
<name>A0A8J3D7Q8_9BACT</name>
<reference evidence="3 4" key="1">
    <citation type="journal article" date="2014" name="Int. J. Syst. Evol. Microbiol.">
        <title>Complete genome sequence of Corynebacterium casei LMG S-19264T (=DSM 44701T), isolated from a smear-ripened cheese.</title>
        <authorList>
            <consortium name="US DOE Joint Genome Institute (JGI-PGF)"/>
            <person name="Walter F."/>
            <person name="Albersmeier A."/>
            <person name="Kalinowski J."/>
            <person name="Ruckert C."/>
        </authorList>
    </citation>
    <scope>NUCLEOTIDE SEQUENCE [LARGE SCALE GENOMIC DNA]</scope>
    <source>
        <strain evidence="3 4">KCTC 12866</strain>
    </source>
</reference>
<dbReference type="RefSeq" id="WP_189567804.1">
    <property type="nucleotide sequence ID" value="NZ_BMXF01000006.1"/>
</dbReference>
<accession>A0A8J3D7Q8</accession>
<dbReference type="EMBL" id="BMXF01000006">
    <property type="protein sequence ID" value="GHB85020.1"/>
    <property type="molecule type" value="Genomic_DNA"/>
</dbReference>
<feature type="domain" description="DUF1206" evidence="2">
    <location>
        <begin position="202"/>
        <end position="268"/>
    </location>
</feature>